<accession>A0A255H519</accession>
<dbReference type="AlphaFoldDB" id="A0A255H519"/>
<dbReference type="InterPro" id="IPR025235">
    <property type="entry name" value="DUF4178"/>
</dbReference>
<gene>
    <name evidence="2" type="ORF">CGZ93_10055</name>
</gene>
<reference evidence="2 3" key="1">
    <citation type="submission" date="2017-07" db="EMBL/GenBank/DDBJ databases">
        <title>Draft whole genome sequences of clinical Proprionibacteriaceae strains.</title>
        <authorList>
            <person name="Bernier A.-M."/>
            <person name="Bernard K."/>
            <person name="Domingo M.-C."/>
        </authorList>
    </citation>
    <scope>NUCLEOTIDE SEQUENCE [LARGE SCALE GENOMIC DNA]</scope>
    <source>
        <strain evidence="2 3">NML 130396</strain>
    </source>
</reference>
<proteinExistence type="predicted"/>
<dbReference type="Proteomes" id="UP000216311">
    <property type="component" value="Unassembled WGS sequence"/>
</dbReference>
<evidence type="ECO:0000259" key="1">
    <source>
        <dbReference type="Pfam" id="PF13785"/>
    </source>
</evidence>
<dbReference type="RefSeq" id="WP_094364011.1">
    <property type="nucleotide sequence ID" value="NZ_NMVQ01000013.1"/>
</dbReference>
<protein>
    <recommendedName>
        <fullName evidence="1">DUF4178 domain-containing protein</fullName>
    </recommendedName>
</protein>
<evidence type="ECO:0000313" key="3">
    <source>
        <dbReference type="Proteomes" id="UP000216311"/>
    </source>
</evidence>
<dbReference type="Pfam" id="PF13785">
    <property type="entry name" value="DUF4178"/>
    <property type="match status" value="1"/>
</dbReference>
<feature type="domain" description="DUF4178" evidence="1">
    <location>
        <begin position="8"/>
        <end position="138"/>
    </location>
</feature>
<sequence length="145" mass="15969">MTIPYLCPGAQFSYQGNPVTVVGTVWYSEDGDSWAEHKVGGLPQPLWFTVEDDEVTRWTPRPDLVGLEPGARKLNVDDGTFSLDESGTASYTAQGETDTGPSGTVRYHDYTAAGGAMLSFESFDRRPWEVSTGRRVRPEDFGTLQ</sequence>
<dbReference type="EMBL" id="NMVQ01000013">
    <property type="protein sequence ID" value="OYO21634.1"/>
    <property type="molecule type" value="Genomic_DNA"/>
</dbReference>
<organism evidence="2 3">
    <name type="scientific">Enemella dayhoffiae</name>
    <dbReference type="NCBI Taxonomy" id="2016507"/>
    <lineage>
        <taxon>Bacteria</taxon>
        <taxon>Bacillati</taxon>
        <taxon>Actinomycetota</taxon>
        <taxon>Actinomycetes</taxon>
        <taxon>Propionibacteriales</taxon>
        <taxon>Propionibacteriaceae</taxon>
        <taxon>Enemella</taxon>
    </lineage>
</organism>
<evidence type="ECO:0000313" key="2">
    <source>
        <dbReference type="EMBL" id="OYO21634.1"/>
    </source>
</evidence>
<dbReference type="OrthoDB" id="3775810at2"/>
<name>A0A255H519_9ACTN</name>
<keyword evidence="3" id="KW-1185">Reference proteome</keyword>
<comment type="caution">
    <text evidence="2">The sequence shown here is derived from an EMBL/GenBank/DDBJ whole genome shotgun (WGS) entry which is preliminary data.</text>
</comment>